<evidence type="ECO:0000313" key="1">
    <source>
        <dbReference type="EMBL" id="UTG70133.1"/>
    </source>
</evidence>
<evidence type="ECO:0000313" key="2">
    <source>
        <dbReference type="Proteomes" id="UP001057296"/>
    </source>
</evidence>
<gene>
    <name evidence="1" type="ORF">KCG54_01965</name>
</gene>
<organism evidence="1 2">
    <name type="scientific">Neisseria subflava</name>
    <dbReference type="NCBI Taxonomy" id="28449"/>
    <lineage>
        <taxon>Bacteria</taxon>
        <taxon>Pseudomonadati</taxon>
        <taxon>Pseudomonadota</taxon>
        <taxon>Betaproteobacteria</taxon>
        <taxon>Neisseriales</taxon>
        <taxon>Neisseriaceae</taxon>
        <taxon>Neisseria</taxon>
    </lineage>
</organism>
<accession>A0A9X9HUM0</accession>
<reference evidence="1" key="1">
    <citation type="submission" date="2021-04" db="EMBL/GenBank/DDBJ databases">
        <title>Characterizing Neisseria spp. as novel respiratory pathobionts in bronchiectasis.</title>
        <authorList>
            <person name="Li L."/>
            <person name="Mac Aogain M."/>
            <person name="Xu T."/>
            <person name="Jaggi T.K."/>
            <person name="Chan L.Y."/>
            <person name="Keir H.R."/>
            <person name="Dicker A.J."/>
            <person name="Qu J."/>
            <person name="Liu Y."/>
            <person name="Chen H.S."/>
            <person name="Koh M.S."/>
            <person name="Ong T.H."/>
            <person name="Lim A.Y.H."/>
            <person name="Abisheganaden J."/>
            <person name="Low T.B."/>
            <person name="Oliver B.G."/>
            <person name="Tan N.S."/>
            <person name="Fang M."/>
            <person name="Chalmers J.D."/>
            <person name="Chotirmall S.H."/>
        </authorList>
    </citation>
    <scope>NUCLEOTIDE SEQUENCE</scope>
    <source>
        <strain evidence="1">TT0077</strain>
    </source>
</reference>
<dbReference type="EMBL" id="CP073115">
    <property type="protein sequence ID" value="UTG70133.1"/>
    <property type="molecule type" value="Genomic_DNA"/>
</dbReference>
<name>A0A9X9HUM0_NEISU</name>
<protein>
    <submittedName>
        <fullName evidence="1">XRE family transcriptional regulator</fullName>
    </submittedName>
</protein>
<proteinExistence type="predicted"/>
<dbReference type="Proteomes" id="UP001057296">
    <property type="component" value="Chromosome"/>
</dbReference>
<dbReference type="AlphaFoldDB" id="A0A9X9HUM0"/>
<sequence length="115" mass="13325">MNEKDYMKEDWYAVLKEEVEKDGLMKTAAKLRYSATSISLILNGKYNGKPDKVAAKVTDVFRKVMCPFEGRRMERAECIEISLSPAPTHNPIKMQHWRACQKCEIKPCEKRKKVS</sequence>
<dbReference type="RefSeq" id="WP_254324484.1">
    <property type="nucleotide sequence ID" value="NZ_CP073115.1"/>
</dbReference>